<keyword evidence="2" id="KW-1015">Disulfide bond</keyword>
<dbReference type="CDD" id="cd23460">
    <property type="entry name" value="beta-trefoil_Ricin_Pgant3-like"/>
    <property type="match status" value="1"/>
</dbReference>
<comment type="caution">
    <text evidence="4">The sequence shown here is derived from an EMBL/GenBank/DDBJ whole genome shotgun (WGS) entry which is preliminary data.</text>
</comment>
<evidence type="ECO:0000313" key="4">
    <source>
        <dbReference type="EMBL" id="RWS07870.1"/>
    </source>
</evidence>
<keyword evidence="4" id="KW-0808">Transferase</keyword>
<reference evidence="4 5" key="1">
    <citation type="journal article" date="2018" name="Gigascience">
        <title>Genomes of trombidid mites reveal novel predicted allergens and laterally-transferred genes associated with secondary metabolism.</title>
        <authorList>
            <person name="Dong X."/>
            <person name="Chaisiri K."/>
            <person name="Xia D."/>
            <person name="Armstrong S.D."/>
            <person name="Fang Y."/>
            <person name="Donnelly M.J."/>
            <person name="Kadowaki T."/>
            <person name="McGarry J.W."/>
            <person name="Darby A.C."/>
            <person name="Makepeace B.L."/>
        </authorList>
    </citation>
    <scope>NUCLEOTIDE SEQUENCE [LARGE SCALE GENOMIC DNA]</scope>
    <source>
        <strain evidence="4">UoL-WK</strain>
    </source>
</reference>
<dbReference type="SUPFAM" id="SSF50370">
    <property type="entry name" value="Ricin B-like lectins"/>
    <property type="match status" value="1"/>
</dbReference>
<dbReference type="EMBL" id="NCKU01003258">
    <property type="protein sequence ID" value="RWS07870.1"/>
    <property type="molecule type" value="Genomic_DNA"/>
</dbReference>
<dbReference type="PROSITE" id="PS50231">
    <property type="entry name" value="RICIN_B_LECTIN"/>
    <property type="match status" value="1"/>
</dbReference>
<dbReference type="GO" id="GO:0006493">
    <property type="term" value="P:protein O-linked glycosylation"/>
    <property type="evidence" value="ECO:0007669"/>
    <property type="project" value="TreeGrafter"/>
</dbReference>
<keyword evidence="1" id="KW-0430">Lectin</keyword>
<evidence type="ECO:0000256" key="2">
    <source>
        <dbReference type="ARBA" id="ARBA00023157"/>
    </source>
</evidence>
<evidence type="ECO:0000256" key="1">
    <source>
        <dbReference type="ARBA" id="ARBA00022734"/>
    </source>
</evidence>
<protein>
    <submittedName>
        <fullName evidence="4">Polypeptide N-acetylgalactosaminyltransferase 5-like protein</fullName>
    </submittedName>
</protein>
<keyword evidence="5" id="KW-1185">Reference proteome</keyword>
<proteinExistence type="predicted"/>
<dbReference type="AlphaFoldDB" id="A0A443QXW0"/>
<evidence type="ECO:0000259" key="3">
    <source>
        <dbReference type="SMART" id="SM00458"/>
    </source>
</evidence>
<dbReference type="InterPro" id="IPR000772">
    <property type="entry name" value="Ricin_B_lectin"/>
</dbReference>
<dbReference type="STRING" id="1965070.A0A443QXW0"/>
<dbReference type="Gene3D" id="1.10.8.460">
    <property type="entry name" value="ppGaNTase-T1 linker domain-like"/>
    <property type="match status" value="1"/>
</dbReference>
<accession>A0A443QXW0</accession>
<feature type="non-terminal residue" evidence="4">
    <location>
        <position position="216"/>
    </location>
</feature>
<dbReference type="Gene3D" id="2.80.10.50">
    <property type="match status" value="1"/>
</dbReference>
<dbReference type="GO" id="GO:0004653">
    <property type="term" value="F:polypeptide N-acetylgalactosaminyltransferase activity"/>
    <property type="evidence" value="ECO:0007669"/>
    <property type="project" value="TreeGrafter"/>
</dbReference>
<dbReference type="OrthoDB" id="6508996at2759"/>
<dbReference type="GO" id="GO:0005794">
    <property type="term" value="C:Golgi apparatus"/>
    <property type="evidence" value="ECO:0007669"/>
    <property type="project" value="TreeGrafter"/>
</dbReference>
<feature type="domain" description="Ricin B lectin" evidence="3">
    <location>
        <begin position="97"/>
        <end position="204"/>
    </location>
</feature>
<name>A0A443QXW0_9ACAR</name>
<dbReference type="Pfam" id="PF00652">
    <property type="entry name" value="Ricin_B_lectin"/>
    <property type="match status" value="1"/>
</dbReference>
<gene>
    <name evidence="4" type="ORF">B4U79_11277</name>
</gene>
<dbReference type="PANTHER" id="PTHR11675">
    <property type="entry name" value="N-ACETYLGALACTOSAMINYLTRANSFERASE"/>
    <property type="match status" value="1"/>
</dbReference>
<evidence type="ECO:0000313" key="5">
    <source>
        <dbReference type="Proteomes" id="UP000285301"/>
    </source>
</evidence>
<dbReference type="Proteomes" id="UP000285301">
    <property type="component" value="Unassembled WGS sequence"/>
</dbReference>
<dbReference type="GO" id="GO:0030246">
    <property type="term" value="F:carbohydrate binding"/>
    <property type="evidence" value="ECO:0007669"/>
    <property type="project" value="UniProtKB-KW"/>
</dbReference>
<organism evidence="4 5">
    <name type="scientific">Dinothrombium tinctorium</name>
    <dbReference type="NCBI Taxonomy" id="1965070"/>
    <lineage>
        <taxon>Eukaryota</taxon>
        <taxon>Metazoa</taxon>
        <taxon>Ecdysozoa</taxon>
        <taxon>Arthropoda</taxon>
        <taxon>Chelicerata</taxon>
        <taxon>Arachnida</taxon>
        <taxon>Acari</taxon>
        <taxon>Acariformes</taxon>
        <taxon>Trombidiformes</taxon>
        <taxon>Prostigmata</taxon>
        <taxon>Anystina</taxon>
        <taxon>Parasitengona</taxon>
        <taxon>Trombidioidea</taxon>
        <taxon>Trombidiidae</taxon>
        <taxon>Dinothrombium</taxon>
    </lineage>
</organism>
<dbReference type="PANTHER" id="PTHR11675:SF133">
    <property type="entry name" value="GLYCOSYLTRANSFERASE 2-LIKE DOMAIN-CONTAINING PROTEIN"/>
    <property type="match status" value="1"/>
</dbReference>
<dbReference type="InterPro" id="IPR035992">
    <property type="entry name" value="Ricin_B-like_lectins"/>
</dbReference>
<dbReference type="SMART" id="SM00458">
    <property type="entry name" value="RICIN"/>
    <property type="match status" value="1"/>
</dbReference>
<sequence length="216" mass="25395">MGDRDFIVQHNTARLVEVWLDEWTQFYYTLNPRAKLMIKGENLTERHELRKKLNCKTFKWYLDNIYLESSLPKTYKSLGQIENRGVRLCLDGMGEKGSIVSTAENNLKKCYAALESHLLFFHQTFMFTNDNRLVHGDFCLTTDETNKVYLRGCSDNEIKQIWDFSESNGHLINRHFGLCLDRNNDCTVIAACDNLSLSQFWIFHNNFRWQSPFNSV</sequence>